<dbReference type="GO" id="GO:0055085">
    <property type="term" value="P:transmembrane transport"/>
    <property type="evidence" value="ECO:0007669"/>
    <property type="project" value="InterPro"/>
</dbReference>
<feature type="signal peptide" evidence="2">
    <location>
        <begin position="1"/>
        <end position="24"/>
    </location>
</feature>
<keyword evidence="1 2" id="KW-0732">Signal</keyword>
<dbReference type="GO" id="GO:0030246">
    <property type="term" value="F:carbohydrate binding"/>
    <property type="evidence" value="ECO:0007669"/>
    <property type="project" value="TreeGrafter"/>
</dbReference>
<proteinExistence type="predicted"/>
<dbReference type="CDD" id="cd13671">
    <property type="entry name" value="PBP2_TRAP_SBP_like_3"/>
    <property type="match status" value="1"/>
</dbReference>
<dbReference type="NCBIfam" id="TIGR00787">
    <property type="entry name" value="dctP"/>
    <property type="match status" value="1"/>
</dbReference>
<organism evidence="3 4">
    <name type="scientific">Pannonibacter indicus</name>
    <dbReference type="NCBI Taxonomy" id="466044"/>
    <lineage>
        <taxon>Bacteria</taxon>
        <taxon>Pseudomonadati</taxon>
        <taxon>Pseudomonadota</taxon>
        <taxon>Alphaproteobacteria</taxon>
        <taxon>Hyphomicrobiales</taxon>
        <taxon>Stappiaceae</taxon>
        <taxon>Pannonibacter</taxon>
    </lineage>
</organism>
<dbReference type="Pfam" id="PF03480">
    <property type="entry name" value="DctP"/>
    <property type="match status" value="1"/>
</dbReference>
<dbReference type="Gene3D" id="3.40.190.170">
    <property type="entry name" value="Bacterial extracellular solute-binding protein, family 7"/>
    <property type="match status" value="1"/>
</dbReference>
<keyword evidence="3" id="KW-0675">Receptor</keyword>
<dbReference type="PIRSF" id="PIRSF006470">
    <property type="entry name" value="DctB"/>
    <property type="match status" value="1"/>
</dbReference>
<name>A0A0K6HNA5_9HYPH</name>
<dbReference type="InterPro" id="IPR004682">
    <property type="entry name" value="TRAP_DctP"/>
</dbReference>
<dbReference type="RefSeq" id="WP_055454150.1">
    <property type="nucleotide sequence ID" value="NZ_CYHE01000001.1"/>
</dbReference>
<feature type="chain" id="PRO_5005504700" evidence="2">
    <location>
        <begin position="25"/>
        <end position="326"/>
    </location>
</feature>
<dbReference type="Proteomes" id="UP000183900">
    <property type="component" value="Unassembled WGS sequence"/>
</dbReference>
<dbReference type="PANTHER" id="PTHR33376">
    <property type="match status" value="1"/>
</dbReference>
<evidence type="ECO:0000313" key="3">
    <source>
        <dbReference type="EMBL" id="CUA92316.1"/>
    </source>
</evidence>
<dbReference type="InterPro" id="IPR038404">
    <property type="entry name" value="TRAP_DctP_sf"/>
</dbReference>
<dbReference type="SUPFAM" id="SSF53850">
    <property type="entry name" value="Periplasmic binding protein-like II"/>
    <property type="match status" value="1"/>
</dbReference>
<evidence type="ECO:0000256" key="1">
    <source>
        <dbReference type="ARBA" id="ARBA00022729"/>
    </source>
</evidence>
<evidence type="ECO:0000313" key="4">
    <source>
        <dbReference type="Proteomes" id="UP000183900"/>
    </source>
</evidence>
<dbReference type="NCBIfam" id="NF037995">
    <property type="entry name" value="TRAP_S1"/>
    <property type="match status" value="1"/>
</dbReference>
<dbReference type="GO" id="GO:0030288">
    <property type="term" value="C:outer membrane-bounded periplasmic space"/>
    <property type="evidence" value="ECO:0007669"/>
    <property type="project" value="InterPro"/>
</dbReference>
<reference evidence="4" key="1">
    <citation type="submission" date="2015-08" db="EMBL/GenBank/DDBJ databases">
        <authorList>
            <person name="Varghese N."/>
        </authorList>
    </citation>
    <scope>NUCLEOTIDE SEQUENCE [LARGE SCALE GENOMIC DNA]</scope>
    <source>
        <strain evidence="4">DSM 23407</strain>
    </source>
</reference>
<gene>
    <name evidence="3" type="ORF">Ga0061067_101439</name>
</gene>
<dbReference type="PANTHER" id="PTHR33376:SF2">
    <property type="entry name" value="DICARBOXYLATE-BINDING PERIPLASMIC PROTEIN"/>
    <property type="match status" value="1"/>
</dbReference>
<keyword evidence="4" id="KW-1185">Reference proteome</keyword>
<evidence type="ECO:0000256" key="2">
    <source>
        <dbReference type="SAM" id="SignalP"/>
    </source>
</evidence>
<sequence length="326" mass="35694">MRMTYRLGALAGAALLAFSATADARTLKLNHNNPEDHPLHKSMEFMAKRVDELTSGSLKIRIYANAQLGNQRESMEMLQNGSLDMARSNASELEAFEESYTPLNLPFLFKDEEHAYKVFSGEIGTDILEASKDKGFIGIAYYVEGARSFYANKEIKSPADLKGMKIRVQPSPTAIRMVELMGASPTPIAYGELYSALQQGVVDGAENNPLALTTARHGEVAKIFSEDEHTMVPSVVLVSTQTWDTLSDEEKAALKQAAHESMDLHRASWNEQVAAGKVQAEKEMGVKFVAVDKAPFAEAVKPMIEEAAAKSPRVADLIKRIQAAGE</sequence>
<protein>
    <submittedName>
        <fullName evidence="3">Tripartite ATP-independent periplasmic transporter solute receptor, DctP family</fullName>
    </submittedName>
</protein>
<dbReference type="EMBL" id="CYHE01000001">
    <property type="protein sequence ID" value="CUA92316.1"/>
    <property type="molecule type" value="Genomic_DNA"/>
</dbReference>
<accession>A0A0K6HNA5</accession>
<dbReference type="InterPro" id="IPR018389">
    <property type="entry name" value="DctP_fam"/>
</dbReference>
<dbReference type="AlphaFoldDB" id="A0A0K6HNA5"/>